<feature type="DNA-binding region" description="H-T-H motif" evidence="2">
    <location>
        <begin position="28"/>
        <end position="47"/>
    </location>
</feature>
<dbReference type="InterPro" id="IPR050109">
    <property type="entry name" value="HTH-type_TetR-like_transc_reg"/>
</dbReference>
<gene>
    <name evidence="4" type="ORF">AN217_24100</name>
</gene>
<name>A0A1E7K8X3_9ACTN</name>
<organism evidence="4 5">
    <name type="scientific">Streptomyces qinglanensis</name>
    <dbReference type="NCBI Taxonomy" id="943816"/>
    <lineage>
        <taxon>Bacteria</taxon>
        <taxon>Bacillati</taxon>
        <taxon>Actinomycetota</taxon>
        <taxon>Actinomycetes</taxon>
        <taxon>Kitasatosporales</taxon>
        <taxon>Streptomycetaceae</taxon>
        <taxon>Streptomyces</taxon>
    </lineage>
</organism>
<accession>A0A1E7K8X3</accession>
<evidence type="ECO:0000256" key="2">
    <source>
        <dbReference type="PROSITE-ProRule" id="PRU00335"/>
    </source>
</evidence>
<dbReference type="EMBL" id="LJGV01000022">
    <property type="protein sequence ID" value="OEV00375.1"/>
    <property type="molecule type" value="Genomic_DNA"/>
</dbReference>
<sequence>MRQNTERRTALLDAAIEVLAREGSRGLTLRAVDKEAGVPTGTASNYFAHRGDMLTQAMRRTRERLTPDEAALAARMSAPRTLELEVELMRDLLARMRADRSSYLAMLELRLEATRRPELYEELSGFLRAEFEGLLGYHRDAGMPGDDLGVALLYLAMAGLLLDDMTAPDILRDPFGADRLIRTMVSRVFGDTAAPGGAGEEAGAD</sequence>
<dbReference type="Gene3D" id="1.10.357.10">
    <property type="entry name" value="Tetracycline Repressor, domain 2"/>
    <property type="match status" value="1"/>
</dbReference>
<dbReference type="InterPro" id="IPR009057">
    <property type="entry name" value="Homeodomain-like_sf"/>
</dbReference>
<dbReference type="Pfam" id="PF00440">
    <property type="entry name" value="TetR_N"/>
    <property type="match status" value="1"/>
</dbReference>
<dbReference type="GO" id="GO:0000976">
    <property type="term" value="F:transcription cis-regulatory region binding"/>
    <property type="evidence" value="ECO:0007669"/>
    <property type="project" value="TreeGrafter"/>
</dbReference>
<comment type="caution">
    <text evidence="4">The sequence shown here is derived from an EMBL/GenBank/DDBJ whole genome shotgun (WGS) entry which is preliminary data.</text>
</comment>
<dbReference type="InterPro" id="IPR001647">
    <property type="entry name" value="HTH_TetR"/>
</dbReference>
<dbReference type="RefSeq" id="WP_069992844.1">
    <property type="nucleotide sequence ID" value="NZ_LJGV01000022.1"/>
</dbReference>
<dbReference type="PANTHER" id="PTHR30055">
    <property type="entry name" value="HTH-TYPE TRANSCRIPTIONAL REGULATOR RUTR"/>
    <property type="match status" value="1"/>
</dbReference>
<evidence type="ECO:0000313" key="4">
    <source>
        <dbReference type="EMBL" id="OEV00375.1"/>
    </source>
</evidence>
<dbReference type="SUPFAM" id="SSF46689">
    <property type="entry name" value="Homeodomain-like"/>
    <property type="match status" value="1"/>
</dbReference>
<dbReference type="GO" id="GO:0003700">
    <property type="term" value="F:DNA-binding transcription factor activity"/>
    <property type="evidence" value="ECO:0007669"/>
    <property type="project" value="TreeGrafter"/>
</dbReference>
<feature type="domain" description="HTH tetR-type" evidence="3">
    <location>
        <begin position="5"/>
        <end position="65"/>
    </location>
</feature>
<evidence type="ECO:0000259" key="3">
    <source>
        <dbReference type="PROSITE" id="PS50977"/>
    </source>
</evidence>
<keyword evidence="1 2" id="KW-0238">DNA-binding</keyword>
<dbReference type="InterPro" id="IPR041583">
    <property type="entry name" value="TetR_C_31"/>
</dbReference>
<dbReference type="PANTHER" id="PTHR30055:SF231">
    <property type="entry name" value="TRANSCRIPTIONAL REGULATORY PROTEIN (PROBABLY DEOR-FAMILY)-RELATED"/>
    <property type="match status" value="1"/>
</dbReference>
<evidence type="ECO:0000256" key="1">
    <source>
        <dbReference type="ARBA" id="ARBA00023125"/>
    </source>
</evidence>
<dbReference type="Pfam" id="PF17940">
    <property type="entry name" value="TetR_C_31"/>
    <property type="match status" value="1"/>
</dbReference>
<protein>
    <submittedName>
        <fullName evidence="4">TetR family transcriptional regulator</fullName>
    </submittedName>
</protein>
<reference evidence="4 5" key="1">
    <citation type="journal article" date="2016" name="Front. Microbiol.">
        <title>Comparative Genomics Analysis of Streptomyces Species Reveals Their Adaptation to the Marine Environment and Their Diversity at the Genomic Level.</title>
        <authorList>
            <person name="Tian X."/>
            <person name="Zhang Z."/>
            <person name="Yang T."/>
            <person name="Chen M."/>
            <person name="Li J."/>
            <person name="Chen F."/>
            <person name="Yang J."/>
            <person name="Li W."/>
            <person name="Zhang B."/>
            <person name="Zhang Z."/>
            <person name="Wu J."/>
            <person name="Zhang C."/>
            <person name="Long L."/>
            <person name="Xiao J."/>
        </authorList>
    </citation>
    <scope>NUCLEOTIDE SEQUENCE [LARGE SCALE GENOMIC DNA]</scope>
    <source>
        <strain evidence="4 5">SCSIO M10379</strain>
    </source>
</reference>
<dbReference type="Proteomes" id="UP000175829">
    <property type="component" value="Unassembled WGS sequence"/>
</dbReference>
<proteinExistence type="predicted"/>
<dbReference type="AlphaFoldDB" id="A0A1E7K8X3"/>
<dbReference type="PATRIC" id="fig|943816.4.peg.4384"/>
<evidence type="ECO:0000313" key="5">
    <source>
        <dbReference type="Proteomes" id="UP000175829"/>
    </source>
</evidence>
<dbReference type="PROSITE" id="PS50977">
    <property type="entry name" value="HTH_TETR_2"/>
    <property type="match status" value="1"/>
</dbReference>